<reference evidence="2 4" key="2">
    <citation type="journal article" date="2013" name="Nature">
        <title>Insights into bilaterian evolution from three spiralian genomes.</title>
        <authorList>
            <person name="Simakov O."/>
            <person name="Marletaz F."/>
            <person name="Cho S.J."/>
            <person name="Edsinger-Gonzales E."/>
            <person name="Havlak P."/>
            <person name="Hellsten U."/>
            <person name="Kuo D.H."/>
            <person name="Larsson T."/>
            <person name="Lv J."/>
            <person name="Arendt D."/>
            <person name="Savage R."/>
            <person name="Osoegawa K."/>
            <person name="de Jong P."/>
            <person name="Grimwood J."/>
            <person name="Chapman J.A."/>
            <person name="Shapiro H."/>
            <person name="Aerts A."/>
            <person name="Otillar R.P."/>
            <person name="Terry A.Y."/>
            <person name="Boore J.L."/>
            <person name="Grigoriev I.V."/>
            <person name="Lindberg D.R."/>
            <person name="Seaver E.C."/>
            <person name="Weisblat D.A."/>
            <person name="Putnam N.H."/>
            <person name="Rokhsar D.S."/>
        </authorList>
    </citation>
    <scope>NUCLEOTIDE SEQUENCE</scope>
    <source>
        <strain evidence="2 4">I ESC-2004</strain>
    </source>
</reference>
<dbReference type="EMBL" id="AMQN01003161">
    <property type="status" value="NOT_ANNOTATED_CDS"/>
    <property type="molecule type" value="Genomic_DNA"/>
</dbReference>
<accession>R7T9B6</accession>
<feature type="transmembrane region" description="Helical" evidence="1">
    <location>
        <begin position="71"/>
        <end position="88"/>
    </location>
</feature>
<keyword evidence="1" id="KW-0472">Membrane</keyword>
<dbReference type="OrthoDB" id="6057185at2759"/>
<sequence length="129" mass="14755">MELKLSVDVALVAAVILGELLSILWYSDSTPWGRRGGSRYFAAAIAANIGLAFILKHIMHHYWTVYKWEDAAMLGGCISLVYAALEAPHAIWDARSFSRFFYHCLHKALLVFVMSFALFHFKNYKNYTF</sequence>
<feature type="transmembrane region" description="Helical" evidence="1">
    <location>
        <begin position="6"/>
        <end position="27"/>
    </location>
</feature>
<name>R7T9B6_CAPTE</name>
<dbReference type="HOGENOM" id="CLU_1950839_0_0_1"/>
<proteinExistence type="predicted"/>
<keyword evidence="4" id="KW-1185">Reference proteome</keyword>
<dbReference type="OMA" id="FFFHAVH"/>
<keyword evidence="1" id="KW-0812">Transmembrane</keyword>
<reference evidence="3" key="3">
    <citation type="submission" date="2015-06" db="UniProtKB">
        <authorList>
            <consortium name="EnsemblMetazoa"/>
        </authorList>
    </citation>
    <scope>IDENTIFICATION</scope>
</reference>
<dbReference type="AlphaFoldDB" id="R7T9B6"/>
<keyword evidence="1" id="KW-1133">Transmembrane helix</keyword>
<dbReference type="EMBL" id="KB311062">
    <property type="protein sequence ID" value="ELT90038.1"/>
    <property type="molecule type" value="Genomic_DNA"/>
</dbReference>
<evidence type="ECO:0000313" key="4">
    <source>
        <dbReference type="Proteomes" id="UP000014760"/>
    </source>
</evidence>
<feature type="transmembrane region" description="Helical" evidence="1">
    <location>
        <begin position="100"/>
        <end position="121"/>
    </location>
</feature>
<evidence type="ECO:0000256" key="1">
    <source>
        <dbReference type="SAM" id="Phobius"/>
    </source>
</evidence>
<dbReference type="EnsemblMetazoa" id="CapteT225500">
    <property type="protein sequence ID" value="CapteP225500"/>
    <property type="gene ID" value="CapteG225500"/>
</dbReference>
<evidence type="ECO:0000313" key="2">
    <source>
        <dbReference type="EMBL" id="ELT90038.1"/>
    </source>
</evidence>
<organism evidence="2">
    <name type="scientific">Capitella teleta</name>
    <name type="common">Polychaete worm</name>
    <dbReference type="NCBI Taxonomy" id="283909"/>
    <lineage>
        <taxon>Eukaryota</taxon>
        <taxon>Metazoa</taxon>
        <taxon>Spiralia</taxon>
        <taxon>Lophotrochozoa</taxon>
        <taxon>Annelida</taxon>
        <taxon>Polychaeta</taxon>
        <taxon>Sedentaria</taxon>
        <taxon>Scolecida</taxon>
        <taxon>Capitellidae</taxon>
        <taxon>Capitella</taxon>
    </lineage>
</organism>
<protein>
    <submittedName>
        <fullName evidence="2 3">Uncharacterized protein</fullName>
    </submittedName>
</protein>
<reference evidence="4" key="1">
    <citation type="submission" date="2012-12" db="EMBL/GenBank/DDBJ databases">
        <authorList>
            <person name="Hellsten U."/>
            <person name="Grimwood J."/>
            <person name="Chapman J.A."/>
            <person name="Shapiro H."/>
            <person name="Aerts A."/>
            <person name="Otillar R.P."/>
            <person name="Terry A.Y."/>
            <person name="Boore J.L."/>
            <person name="Simakov O."/>
            <person name="Marletaz F."/>
            <person name="Cho S.-J."/>
            <person name="Edsinger-Gonzales E."/>
            <person name="Havlak P."/>
            <person name="Kuo D.-H."/>
            <person name="Larsson T."/>
            <person name="Lv J."/>
            <person name="Arendt D."/>
            <person name="Savage R."/>
            <person name="Osoegawa K."/>
            <person name="de Jong P."/>
            <person name="Lindberg D.R."/>
            <person name="Seaver E.C."/>
            <person name="Weisblat D.A."/>
            <person name="Putnam N.H."/>
            <person name="Grigoriev I.V."/>
            <person name="Rokhsar D.S."/>
        </authorList>
    </citation>
    <scope>NUCLEOTIDE SEQUENCE</scope>
    <source>
        <strain evidence="4">I ESC-2004</strain>
    </source>
</reference>
<feature type="transmembrane region" description="Helical" evidence="1">
    <location>
        <begin position="39"/>
        <end position="59"/>
    </location>
</feature>
<gene>
    <name evidence="2" type="ORF">CAPTEDRAFT_225500</name>
</gene>
<evidence type="ECO:0000313" key="3">
    <source>
        <dbReference type="EnsemblMetazoa" id="CapteP225500"/>
    </source>
</evidence>
<dbReference type="Proteomes" id="UP000014760">
    <property type="component" value="Unassembled WGS sequence"/>
</dbReference>